<dbReference type="EMBL" id="LR796353">
    <property type="protein sequence ID" value="CAB4139029.1"/>
    <property type="molecule type" value="Genomic_DNA"/>
</dbReference>
<proteinExistence type="predicted"/>
<sequence>MTNEYHCLCDPHGDNARCDRPCAKPRHVVEAETRAMIAALREAQRNREEQSGGR</sequence>
<protein>
    <submittedName>
        <fullName evidence="2">Uncharacterized protein</fullName>
    </submittedName>
</protein>
<accession>A0A6J5NT55</accession>
<evidence type="ECO:0000313" key="1">
    <source>
        <dbReference type="EMBL" id="CAB4139029.1"/>
    </source>
</evidence>
<reference evidence="2" key="1">
    <citation type="submission" date="2020-04" db="EMBL/GenBank/DDBJ databases">
        <authorList>
            <person name="Chiriac C."/>
            <person name="Salcher M."/>
            <person name="Ghai R."/>
            <person name="Kavagutti S V."/>
        </authorList>
    </citation>
    <scope>NUCLEOTIDE SEQUENCE</scope>
</reference>
<name>A0A6J5NT55_9CAUD</name>
<dbReference type="EMBL" id="LR796713">
    <property type="protein sequence ID" value="CAB4160846.1"/>
    <property type="molecule type" value="Genomic_DNA"/>
</dbReference>
<gene>
    <name evidence="1" type="ORF">UFOVP345_13</name>
    <name evidence="2" type="ORF">UFOVP732_18</name>
</gene>
<organism evidence="2">
    <name type="scientific">uncultured Caudovirales phage</name>
    <dbReference type="NCBI Taxonomy" id="2100421"/>
    <lineage>
        <taxon>Viruses</taxon>
        <taxon>Duplodnaviria</taxon>
        <taxon>Heunggongvirae</taxon>
        <taxon>Uroviricota</taxon>
        <taxon>Caudoviricetes</taxon>
        <taxon>Peduoviridae</taxon>
        <taxon>Maltschvirus</taxon>
        <taxon>Maltschvirus maltsch</taxon>
    </lineage>
</organism>
<evidence type="ECO:0000313" key="2">
    <source>
        <dbReference type="EMBL" id="CAB4160846.1"/>
    </source>
</evidence>